<accession>A0A1H8U626</accession>
<organism evidence="1 2">
    <name type="scientific">Nitrosomonas oligotropha</name>
    <dbReference type="NCBI Taxonomy" id="42354"/>
    <lineage>
        <taxon>Bacteria</taxon>
        <taxon>Pseudomonadati</taxon>
        <taxon>Pseudomonadota</taxon>
        <taxon>Betaproteobacteria</taxon>
        <taxon>Nitrosomonadales</taxon>
        <taxon>Nitrosomonadaceae</taxon>
        <taxon>Nitrosomonas</taxon>
    </lineage>
</organism>
<evidence type="ECO:0000313" key="1">
    <source>
        <dbReference type="EMBL" id="SEO98605.1"/>
    </source>
</evidence>
<dbReference type="Proteomes" id="UP000198814">
    <property type="component" value="Unassembled WGS sequence"/>
</dbReference>
<reference evidence="2" key="1">
    <citation type="submission" date="2016-10" db="EMBL/GenBank/DDBJ databases">
        <authorList>
            <person name="Varghese N."/>
            <person name="Submissions S."/>
        </authorList>
    </citation>
    <scope>NUCLEOTIDE SEQUENCE [LARGE SCALE GENOMIC DNA]</scope>
    <source>
        <strain evidence="2">Nm76</strain>
    </source>
</reference>
<gene>
    <name evidence="1" type="ORF">SAMN05216333_1317</name>
</gene>
<dbReference type="EMBL" id="FODO01000031">
    <property type="protein sequence ID" value="SEO98605.1"/>
    <property type="molecule type" value="Genomic_DNA"/>
</dbReference>
<dbReference type="STRING" id="42354.SAMN05216333_1317"/>
<evidence type="ECO:0000313" key="2">
    <source>
        <dbReference type="Proteomes" id="UP000198814"/>
    </source>
</evidence>
<protein>
    <submittedName>
        <fullName evidence="1">Uncharacterized protein</fullName>
    </submittedName>
</protein>
<keyword evidence="2" id="KW-1185">Reference proteome</keyword>
<proteinExistence type="predicted"/>
<name>A0A1H8U626_9PROT</name>
<dbReference type="AlphaFoldDB" id="A0A1H8U626"/>
<sequence>MPSFRRDLKELAVNGETKLSKKHNVLCINISQKDQTYSEIVGDSYGDEMSIAKRITISSCELDDIPDDGANFDKDETTKDKYLCLRTLPTGSLSVGKGEFDAILITKIARSKNV</sequence>